<feature type="signal peptide" evidence="2">
    <location>
        <begin position="1"/>
        <end position="16"/>
    </location>
</feature>
<dbReference type="EMBL" id="GEZM01099694">
    <property type="protein sequence ID" value="JAV53184.1"/>
    <property type="molecule type" value="Transcribed_RNA"/>
</dbReference>
<dbReference type="OrthoDB" id="6381995at2759"/>
<protein>
    <submittedName>
        <fullName evidence="3">Uncharacterized protein</fullName>
    </submittedName>
</protein>
<dbReference type="EMBL" id="GEZM01099696">
    <property type="protein sequence ID" value="JAV53182.1"/>
    <property type="molecule type" value="Transcribed_RNA"/>
</dbReference>
<dbReference type="AlphaFoldDB" id="A0A1Y1JV51"/>
<evidence type="ECO:0000256" key="1">
    <source>
        <dbReference type="SAM" id="Coils"/>
    </source>
</evidence>
<reference evidence="4" key="3">
    <citation type="submission" date="2019-08" db="EMBL/GenBank/DDBJ databases">
        <authorList>
            <consortium name="Photinus pyralis genome working group"/>
            <person name="Fallon T.R."/>
            <person name="Sander Lower S.E."/>
            <person name="Weng J.-K."/>
        </authorList>
    </citation>
    <scope>NUCLEOTIDE SEQUENCE</scope>
    <source>
        <strain evidence="4">1611_PpyrPB1</strain>
        <tissue evidence="4">Whole body</tissue>
    </source>
</reference>
<name>A0A1Y1JV51_PHOPY</name>
<keyword evidence="1" id="KW-0175">Coiled coil</keyword>
<evidence type="ECO:0000313" key="5">
    <source>
        <dbReference type="Proteomes" id="UP000327044"/>
    </source>
</evidence>
<feature type="chain" id="PRO_5011907206" evidence="2">
    <location>
        <begin position="17"/>
        <end position="1017"/>
    </location>
</feature>
<accession>A0A1Y1JV51</accession>
<reference evidence="3" key="1">
    <citation type="journal article" date="2016" name="Sci. Rep.">
        <title>Molecular characterization of firefly nuptial gifts: a multi-omics approach sheds light on postcopulatory sexual selection.</title>
        <authorList>
            <person name="Al-Wathiqui N."/>
            <person name="Fallon T.R."/>
            <person name="South A."/>
            <person name="Weng J.K."/>
            <person name="Lewis S.M."/>
        </authorList>
    </citation>
    <scope>NUCLEOTIDE SEQUENCE</scope>
</reference>
<dbReference type="EMBL" id="VVIM01000005">
    <property type="protein sequence ID" value="KAB0798748.1"/>
    <property type="molecule type" value="Genomic_DNA"/>
</dbReference>
<feature type="coiled-coil region" evidence="1">
    <location>
        <begin position="332"/>
        <end position="380"/>
    </location>
</feature>
<organism evidence="3">
    <name type="scientific">Photinus pyralis</name>
    <name type="common">Common eastern firefly</name>
    <name type="synonym">Lampyris pyralis</name>
    <dbReference type="NCBI Taxonomy" id="7054"/>
    <lineage>
        <taxon>Eukaryota</taxon>
        <taxon>Metazoa</taxon>
        <taxon>Ecdysozoa</taxon>
        <taxon>Arthropoda</taxon>
        <taxon>Hexapoda</taxon>
        <taxon>Insecta</taxon>
        <taxon>Pterygota</taxon>
        <taxon>Neoptera</taxon>
        <taxon>Endopterygota</taxon>
        <taxon>Coleoptera</taxon>
        <taxon>Polyphaga</taxon>
        <taxon>Elateriformia</taxon>
        <taxon>Elateroidea</taxon>
        <taxon>Lampyridae</taxon>
        <taxon>Lampyrinae</taxon>
        <taxon>Photinus</taxon>
    </lineage>
</organism>
<keyword evidence="2" id="KW-0732">Signal</keyword>
<dbReference type="Proteomes" id="UP000327044">
    <property type="component" value="Unassembled WGS sequence"/>
</dbReference>
<evidence type="ECO:0000313" key="4">
    <source>
        <dbReference type="EMBL" id="KAB0798748.1"/>
    </source>
</evidence>
<evidence type="ECO:0000256" key="2">
    <source>
        <dbReference type="SAM" id="SignalP"/>
    </source>
</evidence>
<dbReference type="InParanoid" id="A0A1Y1JV51"/>
<keyword evidence="5" id="KW-1185">Reference proteome</keyword>
<dbReference type="EMBL" id="GEZM01099695">
    <property type="protein sequence ID" value="JAV53183.1"/>
    <property type="molecule type" value="Transcribed_RNA"/>
</dbReference>
<sequence>MKVVFIIAVLAATVLAHSRDFSIKLKHDGPTVVGGRINFIARLFEKKDPAVGSFRFDWEDNTFAHHSASHESDSPVDVWSVSYSQEDTPLPGKYVTTVTIHKKYNGDYVAVARLQIRFEIKASKEEKKPHPIVSQSWMDYKREKILNSQARALDNIKDPRVKSIVSNRIDLINDRIPFMSTSDEEPKHEEKREDTHFNDVMNYKRQRILDSQQRELDHIWNPSVKSLVSKRINYINSHIPFMQDSFAEPLEKHNKKIDELKEAEDAVVNSIQEPTVKEAVVGRIKEENKRVPYLSNADDVAARFSDALDAVHDRIKEIKKSQKLVLLNIKDAEKREEALKEIEAENKALESKGKELDAQLTEALNTIHQRMAELKDIEAETLTAVDDPVLKEKVRVKLDTQNEKVPTLLDDVLEAQYPTPLEELSGKIQELEVAEWEAIASVDDPILREIILNKLNEHNQEIPTLLKSADAKSKFTKKVEDAHAKITAEVKKVDNPPLYSIKDTSVRASDKGEKAKAVDDSLTASLTEVRNKIAALKDSEKKIVDDTSASEKEDVLDTIDEHNKRIPSLLLPNVIEANFTKALDKLNDRIANMTKVVDLATANITNPFLLSMLQAKMGLVNYKLVSKYNEIKDNFTSLLDEMATESGDEPTDEPAKKVPRLSFAPGMFMPQLPDFIAQKMAMKTVPFGMLSPAATDPTMQNALLDQMAARNQMIQAKTNMIGANMATAMALIRAKIAALQTLEDSAVEDITDPVDKEIVQASIDEENKKVPLLLLPYGIESNFTTALNDFQTRINTIKDSVAGITSNITIPAIKSIVSAKFDFVNQMLMNKYAQLDSNFTAIITKIQERFANLTDPQPETAPKKVPLLTKAMGPSPTFDLTLISDLIKNRMASKSAFATNPMAGIMNPAVQTLVTDKLNERNKNMSLIADKIAANFTKIMEAINNKTDELQAMETLTLDSVDDPVQQAEVLAKIEEENKKIPSLSLSKRSVKKKDDAEVVPEKPSQFKLRYPFIIRF</sequence>
<reference evidence="4 5" key="2">
    <citation type="journal article" date="2018" name="Elife">
        <title>Firefly genomes illuminate parallel origins of bioluminescence in beetles.</title>
        <authorList>
            <person name="Fallon T.R."/>
            <person name="Lower S.E."/>
            <person name="Chang C.H."/>
            <person name="Bessho-Uehara M."/>
            <person name="Martin G.J."/>
            <person name="Bewick A.J."/>
            <person name="Behringer M."/>
            <person name="Debat H.J."/>
            <person name="Wong I."/>
            <person name="Day J.C."/>
            <person name="Suvorov A."/>
            <person name="Silva C.J."/>
            <person name="Stanger-Hall K.F."/>
            <person name="Hall D.W."/>
            <person name="Schmitz R.J."/>
            <person name="Nelson D.R."/>
            <person name="Lewis S.M."/>
            <person name="Shigenobu S."/>
            <person name="Bybee S.M."/>
            <person name="Larracuente A.M."/>
            <person name="Oba Y."/>
            <person name="Weng J.K."/>
        </authorList>
    </citation>
    <scope>NUCLEOTIDE SEQUENCE [LARGE SCALE GENOMIC DNA]</scope>
    <source>
        <strain evidence="4">1611_PpyrPB1</strain>
        <tissue evidence="4">Whole body</tissue>
    </source>
</reference>
<evidence type="ECO:0000313" key="3">
    <source>
        <dbReference type="EMBL" id="JAV53184.1"/>
    </source>
</evidence>
<gene>
    <name evidence="4" type="ORF">PPYR_06628</name>
</gene>
<proteinExistence type="predicted"/>